<evidence type="ECO:0000256" key="1">
    <source>
        <dbReference type="ARBA" id="ARBA00002388"/>
    </source>
</evidence>
<dbReference type="InterPro" id="IPR002130">
    <property type="entry name" value="Cyclophilin-type_PPIase_dom"/>
</dbReference>
<dbReference type="AlphaFoldDB" id="A0A9D2SV57"/>
<protein>
    <recommendedName>
        <fullName evidence="4">Peptidyl-prolyl cis-trans isomerase</fullName>
        <shortName evidence="4">PPIase</shortName>
        <ecNumber evidence="4">5.2.1.8</ecNumber>
    </recommendedName>
</protein>
<dbReference type="SUPFAM" id="SSF50891">
    <property type="entry name" value="Cyclophilin-like"/>
    <property type="match status" value="1"/>
</dbReference>
<dbReference type="EMBL" id="DWWM01000001">
    <property type="protein sequence ID" value="HJC35534.1"/>
    <property type="molecule type" value="Genomic_DNA"/>
</dbReference>
<evidence type="ECO:0000256" key="3">
    <source>
        <dbReference type="ARBA" id="ARBA00023235"/>
    </source>
</evidence>
<reference evidence="6" key="2">
    <citation type="submission" date="2021-04" db="EMBL/GenBank/DDBJ databases">
        <authorList>
            <person name="Gilroy R."/>
        </authorList>
    </citation>
    <scope>NUCLEOTIDE SEQUENCE</scope>
    <source>
        <strain evidence="6">CHK187-11901</strain>
    </source>
</reference>
<proteinExistence type="inferred from homology"/>
<dbReference type="Proteomes" id="UP000823896">
    <property type="component" value="Unassembled WGS sequence"/>
</dbReference>
<feature type="chain" id="PRO_5039749325" description="Peptidyl-prolyl cis-trans isomerase" evidence="4">
    <location>
        <begin position="21"/>
        <end position="233"/>
    </location>
</feature>
<feature type="signal peptide" evidence="4">
    <location>
        <begin position="1"/>
        <end position="20"/>
    </location>
</feature>
<dbReference type="Gene3D" id="2.40.100.10">
    <property type="entry name" value="Cyclophilin-like"/>
    <property type="match status" value="1"/>
</dbReference>
<dbReference type="PRINTS" id="PR00153">
    <property type="entry name" value="CSAPPISMRASE"/>
</dbReference>
<comment type="similarity">
    <text evidence="4">Belongs to the cyclophilin-type PPIase family.</text>
</comment>
<evidence type="ECO:0000256" key="2">
    <source>
        <dbReference type="ARBA" id="ARBA00023110"/>
    </source>
</evidence>
<keyword evidence="2 4" id="KW-0697">Rotamase</keyword>
<dbReference type="PROSITE" id="PS00170">
    <property type="entry name" value="CSA_PPIASE_1"/>
    <property type="match status" value="1"/>
</dbReference>
<feature type="domain" description="PPIase cyclophilin-type" evidence="5">
    <location>
        <begin position="37"/>
        <end position="218"/>
    </location>
</feature>
<gene>
    <name evidence="6" type="ORF">H9702_00180</name>
</gene>
<accession>A0A9D2SV57</accession>
<dbReference type="PROSITE" id="PS50072">
    <property type="entry name" value="CSA_PPIASE_2"/>
    <property type="match status" value="1"/>
</dbReference>
<comment type="catalytic activity">
    <reaction evidence="4">
        <text>[protein]-peptidylproline (omega=180) = [protein]-peptidylproline (omega=0)</text>
        <dbReference type="Rhea" id="RHEA:16237"/>
        <dbReference type="Rhea" id="RHEA-COMP:10747"/>
        <dbReference type="Rhea" id="RHEA-COMP:10748"/>
        <dbReference type="ChEBI" id="CHEBI:83833"/>
        <dbReference type="ChEBI" id="CHEBI:83834"/>
        <dbReference type="EC" id="5.2.1.8"/>
    </reaction>
</comment>
<dbReference type="InterPro" id="IPR029000">
    <property type="entry name" value="Cyclophilin-like_dom_sf"/>
</dbReference>
<comment type="caution">
    <text evidence="6">The sequence shown here is derived from an EMBL/GenBank/DDBJ whole genome shotgun (WGS) entry which is preliminary data.</text>
</comment>
<evidence type="ECO:0000259" key="5">
    <source>
        <dbReference type="PROSITE" id="PS50072"/>
    </source>
</evidence>
<dbReference type="PROSITE" id="PS51257">
    <property type="entry name" value="PROKAR_LIPOPROTEIN"/>
    <property type="match status" value="1"/>
</dbReference>
<evidence type="ECO:0000256" key="4">
    <source>
        <dbReference type="RuleBase" id="RU363019"/>
    </source>
</evidence>
<keyword evidence="3 4" id="KW-0413">Isomerase</keyword>
<dbReference type="PANTHER" id="PTHR45625:SF4">
    <property type="entry name" value="PEPTIDYLPROLYL ISOMERASE DOMAIN AND WD REPEAT-CONTAINING PROTEIN 1"/>
    <property type="match status" value="1"/>
</dbReference>
<dbReference type="PANTHER" id="PTHR45625">
    <property type="entry name" value="PEPTIDYL-PROLYL CIS-TRANS ISOMERASE-RELATED"/>
    <property type="match status" value="1"/>
</dbReference>
<dbReference type="GO" id="GO:0003755">
    <property type="term" value="F:peptidyl-prolyl cis-trans isomerase activity"/>
    <property type="evidence" value="ECO:0007669"/>
    <property type="project" value="UniProtKB-UniRule"/>
</dbReference>
<dbReference type="InterPro" id="IPR044666">
    <property type="entry name" value="Cyclophilin_A-like"/>
</dbReference>
<reference evidence="6" key="1">
    <citation type="journal article" date="2021" name="PeerJ">
        <title>Extensive microbial diversity within the chicken gut microbiome revealed by metagenomics and culture.</title>
        <authorList>
            <person name="Gilroy R."/>
            <person name="Ravi A."/>
            <person name="Getino M."/>
            <person name="Pursley I."/>
            <person name="Horton D.L."/>
            <person name="Alikhan N.F."/>
            <person name="Baker D."/>
            <person name="Gharbi K."/>
            <person name="Hall N."/>
            <person name="Watson M."/>
            <person name="Adriaenssens E.M."/>
            <person name="Foster-Nyarko E."/>
            <person name="Jarju S."/>
            <person name="Secka A."/>
            <person name="Antonio M."/>
            <person name="Oren A."/>
            <person name="Chaudhuri R.R."/>
            <person name="La Ragione R."/>
            <person name="Hildebrand F."/>
            <person name="Pallen M.J."/>
        </authorList>
    </citation>
    <scope>NUCLEOTIDE SEQUENCE</scope>
    <source>
        <strain evidence="6">CHK187-11901</strain>
    </source>
</reference>
<dbReference type="EC" id="5.2.1.8" evidence="4"/>
<comment type="function">
    <text evidence="1 4">PPIases accelerate the folding of proteins. It catalyzes the cis-trans isomerization of proline imidic peptide bonds in oligopeptides.</text>
</comment>
<sequence length="233" mass="25342">MKKLLTLFAAALLIAGCGSASQEPTLLQFEPVAEGDQLAVIETSLGDVTVKLFPEQAPKAVENFTTHAEEGYYDNLIFHRVINGFMIQGGDPNGDGTGGESIWGDPFEDEFSDQLYNFNGALSMANSGENTNGSQFFIVQQQDGSQYTADNMTQYSTDYADNVIEKYQEVGGTPWLDNVHTVFGQVVDGMDVVNYIASVRVDDNDKPLEDVVIETITVREATADDVSALNADN</sequence>
<organism evidence="6 7">
    <name type="scientific">Candidatus Merdibacter merdavium</name>
    <dbReference type="NCBI Taxonomy" id="2838692"/>
    <lineage>
        <taxon>Bacteria</taxon>
        <taxon>Bacillati</taxon>
        <taxon>Bacillota</taxon>
        <taxon>Erysipelotrichia</taxon>
        <taxon>Erysipelotrichales</taxon>
        <taxon>Erysipelotrichaceae</taxon>
        <taxon>Merdibacter</taxon>
    </lineage>
</organism>
<name>A0A9D2SV57_9FIRM</name>
<evidence type="ECO:0000313" key="6">
    <source>
        <dbReference type="EMBL" id="HJC35534.1"/>
    </source>
</evidence>
<dbReference type="InterPro" id="IPR020892">
    <property type="entry name" value="Cyclophilin-type_PPIase_CS"/>
</dbReference>
<dbReference type="Pfam" id="PF00160">
    <property type="entry name" value="Pro_isomerase"/>
    <property type="match status" value="1"/>
</dbReference>
<keyword evidence="4" id="KW-0732">Signal</keyword>
<evidence type="ECO:0000313" key="7">
    <source>
        <dbReference type="Proteomes" id="UP000823896"/>
    </source>
</evidence>
<dbReference type="GO" id="GO:0006457">
    <property type="term" value="P:protein folding"/>
    <property type="evidence" value="ECO:0007669"/>
    <property type="project" value="InterPro"/>
</dbReference>